<dbReference type="GO" id="GO:0051607">
    <property type="term" value="P:defense response to virus"/>
    <property type="evidence" value="ECO:0007669"/>
    <property type="project" value="UniProtKB-UniRule"/>
</dbReference>
<dbReference type="EC" id="3.1.-.-" evidence="9"/>
<comment type="similarity">
    <text evidence="2 9">Belongs to the CRISPR-associated endoribonuclease Cas2 protein family.</text>
</comment>
<evidence type="ECO:0000256" key="6">
    <source>
        <dbReference type="ARBA" id="ARBA00022801"/>
    </source>
</evidence>
<dbReference type="GO" id="GO:0046872">
    <property type="term" value="F:metal ion binding"/>
    <property type="evidence" value="ECO:0007669"/>
    <property type="project" value="UniProtKB-UniRule"/>
</dbReference>
<keyword evidence="7 9" id="KW-0460">Magnesium</keyword>
<dbReference type="InterPro" id="IPR021127">
    <property type="entry name" value="CRISPR_associated_Cas2"/>
</dbReference>
<dbReference type="NCBIfam" id="TIGR01573">
    <property type="entry name" value="cas2"/>
    <property type="match status" value="1"/>
</dbReference>
<dbReference type="GO" id="GO:0016787">
    <property type="term" value="F:hydrolase activity"/>
    <property type="evidence" value="ECO:0007669"/>
    <property type="project" value="UniProtKB-KW"/>
</dbReference>
<comment type="caution">
    <text evidence="10">The sequence shown here is derived from an EMBL/GenBank/DDBJ whole genome shotgun (WGS) entry which is preliminary data.</text>
</comment>
<dbReference type="Pfam" id="PF09827">
    <property type="entry name" value="CRISPR_Cas2"/>
    <property type="match status" value="1"/>
</dbReference>
<keyword evidence="6 9" id="KW-0378">Hydrolase</keyword>
<evidence type="ECO:0000256" key="2">
    <source>
        <dbReference type="ARBA" id="ARBA00009959"/>
    </source>
</evidence>
<proteinExistence type="inferred from homology"/>
<evidence type="ECO:0000256" key="4">
    <source>
        <dbReference type="ARBA" id="ARBA00022723"/>
    </source>
</evidence>
<dbReference type="PATRIC" id="fig|359131.3.peg.6378"/>
<name>A0A0F2TBF9_STRR3</name>
<accession>A0A0F2TBF9</accession>
<dbReference type="PANTHER" id="PTHR34405">
    <property type="entry name" value="CRISPR-ASSOCIATED ENDORIBONUCLEASE CAS2"/>
    <property type="match status" value="1"/>
</dbReference>
<dbReference type="GO" id="GO:0043571">
    <property type="term" value="P:maintenance of CRISPR repeat elements"/>
    <property type="evidence" value="ECO:0007669"/>
    <property type="project" value="UniProtKB-UniRule"/>
</dbReference>
<evidence type="ECO:0000313" key="10">
    <source>
        <dbReference type="EMBL" id="KJS59670.1"/>
    </source>
</evidence>
<sequence length="87" mass="9574">MFVILVYDTAAERNPKVLKTCRKYLHWTQRSVFQGELTAAQYRALTYALNAVIDPTHDSIVTYTARSPDMIAATTIGATLGGPGDIL</sequence>
<evidence type="ECO:0000256" key="7">
    <source>
        <dbReference type="ARBA" id="ARBA00022842"/>
    </source>
</evidence>
<evidence type="ECO:0000256" key="5">
    <source>
        <dbReference type="ARBA" id="ARBA00022759"/>
    </source>
</evidence>
<evidence type="ECO:0000313" key="11">
    <source>
        <dbReference type="Proteomes" id="UP000033699"/>
    </source>
</evidence>
<gene>
    <name evidence="9" type="primary">cas2</name>
    <name evidence="10" type="ORF">VM95_25945</name>
</gene>
<evidence type="ECO:0000256" key="1">
    <source>
        <dbReference type="ARBA" id="ARBA00001946"/>
    </source>
</evidence>
<dbReference type="EMBL" id="JZKH01000062">
    <property type="protein sequence ID" value="KJS59670.1"/>
    <property type="molecule type" value="Genomic_DNA"/>
</dbReference>
<dbReference type="GO" id="GO:0004521">
    <property type="term" value="F:RNA endonuclease activity"/>
    <property type="evidence" value="ECO:0007669"/>
    <property type="project" value="InterPro"/>
</dbReference>
<keyword evidence="3 9" id="KW-0540">Nuclease</keyword>
<evidence type="ECO:0000256" key="3">
    <source>
        <dbReference type="ARBA" id="ARBA00022722"/>
    </source>
</evidence>
<feature type="binding site" evidence="9">
    <location>
        <position position="8"/>
    </location>
    <ligand>
        <name>Mg(2+)</name>
        <dbReference type="ChEBI" id="CHEBI:18420"/>
        <note>catalytic</note>
    </ligand>
</feature>
<organism evidence="10 11">
    <name type="scientific">Streptomyces rubellomurinus (strain ATCC 31215)</name>
    <dbReference type="NCBI Taxonomy" id="359131"/>
    <lineage>
        <taxon>Bacteria</taxon>
        <taxon>Bacillati</taxon>
        <taxon>Actinomycetota</taxon>
        <taxon>Actinomycetes</taxon>
        <taxon>Kitasatosporales</taxon>
        <taxon>Streptomycetaceae</taxon>
        <taxon>Streptomyces</taxon>
    </lineage>
</organism>
<keyword evidence="11" id="KW-1185">Reference proteome</keyword>
<dbReference type="InterPro" id="IPR019199">
    <property type="entry name" value="Virulence_VapD/CRISPR_Cas2"/>
</dbReference>
<comment type="subunit">
    <text evidence="9">Homodimer, forms a heterotetramer with a Cas1 homodimer.</text>
</comment>
<dbReference type="OrthoDB" id="9798176at2"/>
<dbReference type="SUPFAM" id="SSF143430">
    <property type="entry name" value="TTP0101/SSO1404-like"/>
    <property type="match status" value="1"/>
</dbReference>
<dbReference type="RefSeq" id="WP_045700850.1">
    <property type="nucleotide sequence ID" value="NZ_JZKH01000062.1"/>
</dbReference>
<dbReference type="CDD" id="cd09725">
    <property type="entry name" value="Cas2_I_II_III"/>
    <property type="match status" value="1"/>
</dbReference>
<evidence type="ECO:0000256" key="9">
    <source>
        <dbReference type="HAMAP-Rule" id="MF_01471"/>
    </source>
</evidence>
<dbReference type="Gene3D" id="3.30.70.240">
    <property type="match status" value="1"/>
</dbReference>
<dbReference type="Proteomes" id="UP000033699">
    <property type="component" value="Unassembled WGS sequence"/>
</dbReference>
<keyword evidence="5 9" id="KW-0255">Endonuclease</keyword>
<protein>
    <recommendedName>
        <fullName evidence="9">CRISPR-associated endoribonuclease Cas2</fullName>
        <ecNumber evidence="9">3.1.-.-</ecNumber>
    </recommendedName>
</protein>
<keyword evidence="4 9" id="KW-0479">Metal-binding</keyword>
<keyword evidence="8 9" id="KW-0051">Antiviral defense</keyword>
<comment type="cofactor">
    <cofactor evidence="1 9">
        <name>Mg(2+)</name>
        <dbReference type="ChEBI" id="CHEBI:18420"/>
    </cofactor>
</comment>
<evidence type="ECO:0000256" key="8">
    <source>
        <dbReference type="ARBA" id="ARBA00023118"/>
    </source>
</evidence>
<comment type="function">
    <text evidence="9">CRISPR (clustered regularly interspaced short palindromic repeat), is an adaptive immune system that provides protection against mobile genetic elements (viruses, transposable elements and conjugative plasmids). CRISPR clusters contain sequences complementary to antecedent mobile elements and target invading nucleic acids. CRISPR clusters are transcribed and processed into CRISPR RNA (crRNA). Functions as a ssRNA-specific endoribonuclease. Involved in the integration of spacer DNA into the CRISPR cassette.</text>
</comment>
<dbReference type="HAMAP" id="MF_01471">
    <property type="entry name" value="Cas2"/>
    <property type="match status" value="1"/>
</dbReference>
<reference evidence="10 11" key="1">
    <citation type="submission" date="2015-02" db="EMBL/GenBank/DDBJ databases">
        <authorList>
            <person name="Ju K.-S."/>
            <person name="Doroghazi J.R."/>
            <person name="Metcalf W."/>
        </authorList>
    </citation>
    <scope>NUCLEOTIDE SEQUENCE [LARGE SCALE GENOMIC DNA]</scope>
    <source>
        <strain evidence="10 11">ATCC 31215</strain>
    </source>
</reference>
<dbReference type="AlphaFoldDB" id="A0A0F2TBF9"/>